<name>A0ABP8J4C4_9BACT</name>
<proteinExistence type="predicted"/>
<evidence type="ECO:0000313" key="1">
    <source>
        <dbReference type="EMBL" id="GAA4384788.1"/>
    </source>
</evidence>
<protein>
    <submittedName>
        <fullName evidence="1">DUF4198 domain-containing protein</fullName>
    </submittedName>
</protein>
<dbReference type="Pfam" id="PF10670">
    <property type="entry name" value="DUF4198"/>
    <property type="match status" value="1"/>
</dbReference>
<evidence type="ECO:0000313" key="2">
    <source>
        <dbReference type="Proteomes" id="UP001500454"/>
    </source>
</evidence>
<dbReference type="EMBL" id="BAABHA010000008">
    <property type="protein sequence ID" value="GAA4384788.1"/>
    <property type="molecule type" value="Genomic_DNA"/>
</dbReference>
<reference evidence="2" key="1">
    <citation type="journal article" date="2019" name="Int. J. Syst. Evol. Microbiol.">
        <title>The Global Catalogue of Microorganisms (GCM) 10K type strain sequencing project: providing services to taxonomists for standard genome sequencing and annotation.</title>
        <authorList>
            <consortium name="The Broad Institute Genomics Platform"/>
            <consortium name="The Broad Institute Genome Sequencing Center for Infectious Disease"/>
            <person name="Wu L."/>
            <person name="Ma J."/>
        </authorList>
    </citation>
    <scope>NUCLEOTIDE SEQUENCE [LARGE SCALE GENOMIC DNA]</scope>
    <source>
        <strain evidence="2">JCM 17924</strain>
    </source>
</reference>
<gene>
    <name evidence="1" type="ORF">GCM10023186_27530</name>
</gene>
<sequence length="275" mass="30531">MHPRLLAVFAVILLTWSATAHEFWLAPIRFVVAPGSRVYLGRWVGLDFAGKRWPGNSQRVEHLLHFEPGGQRTDLTSAATQTDSLQTTVVLERAGTHLLALGTTDAFISMSGPEFTAYLRQEGLEDVLYLRTRRKQQDKPAKEAYRRCAKTLLQAGAVSKTDTTWRTRVGHPLEIVPEQNPYTLPVGGSLTVRVFDAGVPANRQLVQAWVRPLDGSPTQKLQLHTNINGRVLLRLSKPATVLLAAVRMVPHPVPATADWQSTWASLTFAFTGQIR</sequence>
<dbReference type="InterPro" id="IPR019613">
    <property type="entry name" value="DUF4198"/>
</dbReference>
<organism evidence="1 2">
    <name type="scientific">Hymenobacter koreensis</name>
    <dbReference type="NCBI Taxonomy" id="1084523"/>
    <lineage>
        <taxon>Bacteria</taxon>
        <taxon>Pseudomonadati</taxon>
        <taxon>Bacteroidota</taxon>
        <taxon>Cytophagia</taxon>
        <taxon>Cytophagales</taxon>
        <taxon>Hymenobacteraceae</taxon>
        <taxon>Hymenobacter</taxon>
    </lineage>
</organism>
<keyword evidence="2" id="KW-1185">Reference proteome</keyword>
<comment type="caution">
    <text evidence="1">The sequence shown here is derived from an EMBL/GenBank/DDBJ whole genome shotgun (WGS) entry which is preliminary data.</text>
</comment>
<accession>A0ABP8J4C4</accession>
<dbReference type="Proteomes" id="UP001500454">
    <property type="component" value="Unassembled WGS sequence"/>
</dbReference>